<protein>
    <submittedName>
        <fullName evidence="1">Uncharacterized protein</fullName>
    </submittedName>
</protein>
<reference evidence="2" key="2">
    <citation type="journal article" date="2020" name="Int. J. Syst. Evol. Microbiol.">
        <title>Genomic insights into a novel species Rhodoferax aquaticus sp. nov., isolated from freshwater.</title>
        <authorList>
            <person name="Li T."/>
            <person name="Zhuo Y."/>
            <person name="Jin C.Z."/>
            <person name="Wu X."/>
            <person name="Ko S.R."/>
            <person name="Jin F.J."/>
            <person name="Ahn C.Y."/>
            <person name="Oh H.M."/>
            <person name="Lee H.G."/>
            <person name="Jin L."/>
        </authorList>
    </citation>
    <scope>NUCLEOTIDE SEQUENCE [LARGE SCALE GENOMIC DNA]</scope>
    <source>
        <strain evidence="2">Gr-4</strain>
    </source>
</reference>
<reference evidence="2" key="1">
    <citation type="submission" date="2019-02" db="EMBL/GenBank/DDBJ databases">
        <title>Complete genome sequence of Rhodoferax sp. Gr-4.</title>
        <authorList>
            <person name="Jin L."/>
        </authorList>
    </citation>
    <scope>NUCLEOTIDE SEQUENCE [LARGE SCALE GENOMIC DNA]</scope>
    <source>
        <strain evidence="2">Gr-4</strain>
    </source>
</reference>
<sequence length="170" mass="18562">MKTVYAFNPITRLYQGEVQLGEGDLSPLEPGVFLIPAGCVEVVPPSHDQSEFLEWGDGAWVVKKIPEPIQEPAEAPLTQEQLLARFTAAIQSRLDGLARSRHYDNILSACSYAASAVAKFKAEGQACVNLRDSTWAAAYAILEQVNSGQRPLPDDLADIEADLPALEWPQ</sequence>
<dbReference type="RefSeq" id="WP_142808741.1">
    <property type="nucleotide sequence ID" value="NZ_CP036282.1"/>
</dbReference>
<dbReference type="Proteomes" id="UP000317365">
    <property type="component" value="Chromosome"/>
</dbReference>
<dbReference type="EMBL" id="CP036282">
    <property type="protein sequence ID" value="QDL53148.1"/>
    <property type="molecule type" value="Genomic_DNA"/>
</dbReference>
<dbReference type="KEGG" id="rhg:EXZ61_02605"/>
<organism evidence="1 2">
    <name type="scientific">Rhodoferax aquaticus</name>
    <dbReference type="NCBI Taxonomy" id="2527691"/>
    <lineage>
        <taxon>Bacteria</taxon>
        <taxon>Pseudomonadati</taxon>
        <taxon>Pseudomonadota</taxon>
        <taxon>Betaproteobacteria</taxon>
        <taxon>Burkholderiales</taxon>
        <taxon>Comamonadaceae</taxon>
        <taxon>Rhodoferax</taxon>
    </lineage>
</organism>
<name>A0A515EKH5_9BURK</name>
<proteinExistence type="predicted"/>
<dbReference type="AlphaFoldDB" id="A0A515EKH5"/>
<keyword evidence="2" id="KW-1185">Reference proteome</keyword>
<accession>A0A515EKH5</accession>
<evidence type="ECO:0000313" key="2">
    <source>
        <dbReference type="Proteomes" id="UP000317365"/>
    </source>
</evidence>
<evidence type="ECO:0000313" key="1">
    <source>
        <dbReference type="EMBL" id="QDL53148.1"/>
    </source>
</evidence>
<gene>
    <name evidence="1" type="ORF">EXZ61_02605</name>
</gene>